<keyword evidence="5" id="KW-1185">Reference proteome</keyword>
<feature type="signal peptide" evidence="3">
    <location>
        <begin position="1"/>
        <end position="25"/>
    </location>
</feature>
<protein>
    <submittedName>
        <fullName evidence="4">Uncharacterized protein</fullName>
    </submittedName>
</protein>
<proteinExistence type="predicted"/>
<evidence type="ECO:0000313" key="5">
    <source>
        <dbReference type="Proteomes" id="UP001597110"/>
    </source>
</evidence>
<evidence type="ECO:0000313" key="4">
    <source>
        <dbReference type="EMBL" id="MFD0727049.1"/>
    </source>
</evidence>
<keyword evidence="2" id="KW-0472">Membrane</keyword>
<keyword evidence="3" id="KW-0732">Signal</keyword>
<evidence type="ECO:0000256" key="3">
    <source>
        <dbReference type="SAM" id="SignalP"/>
    </source>
</evidence>
<comment type="caution">
    <text evidence="4">The sequence shown here is derived from an EMBL/GenBank/DDBJ whole genome shotgun (WGS) entry which is preliminary data.</text>
</comment>
<keyword evidence="2" id="KW-1133">Transmembrane helix</keyword>
<feature type="region of interest" description="Disordered" evidence="1">
    <location>
        <begin position="216"/>
        <end position="263"/>
    </location>
</feature>
<feature type="chain" id="PRO_5045260866" evidence="3">
    <location>
        <begin position="26"/>
        <end position="476"/>
    </location>
</feature>
<organism evidence="4 5">
    <name type="scientific">Lysobacter brunescens</name>
    <dbReference type="NCBI Taxonomy" id="262323"/>
    <lineage>
        <taxon>Bacteria</taxon>
        <taxon>Pseudomonadati</taxon>
        <taxon>Pseudomonadota</taxon>
        <taxon>Gammaproteobacteria</taxon>
        <taxon>Lysobacterales</taxon>
        <taxon>Lysobacteraceae</taxon>
        <taxon>Lysobacter</taxon>
    </lineage>
</organism>
<name>A0ABW2YEX9_9GAMM</name>
<evidence type="ECO:0000256" key="2">
    <source>
        <dbReference type="SAM" id="Phobius"/>
    </source>
</evidence>
<reference evidence="5" key="1">
    <citation type="journal article" date="2019" name="Int. J. Syst. Evol. Microbiol.">
        <title>The Global Catalogue of Microorganisms (GCM) 10K type strain sequencing project: providing services to taxonomists for standard genome sequencing and annotation.</title>
        <authorList>
            <consortium name="The Broad Institute Genomics Platform"/>
            <consortium name="The Broad Institute Genome Sequencing Center for Infectious Disease"/>
            <person name="Wu L."/>
            <person name="Ma J."/>
        </authorList>
    </citation>
    <scope>NUCLEOTIDE SEQUENCE [LARGE SCALE GENOMIC DNA]</scope>
    <source>
        <strain evidence="5">CCUG 55585</strain>
    </source>
</reference>
<gene>
    <name evidence="4" type="ORF">ACFQ0E_15750</name>
</gene>
<accession>A0ABW2YEX9</accession>
<feature type="compositionally biased region" description="Polar residues" evidence="1">
    <location>
        <begin position="249"/>
        <end position="260"/>
    </location>
</feature>
<feature type="region of interest" description="Disordered" evidence="1">
    <location>
        <begin position="277"/>
        <end position="315"/>
    </location>
</feature>
<feature type="compositionally biased region" description="Low complexity" evidence="1">
    <location>
        <begin position="277"/>
        <end position="287"/>
    </location>
</feature>
<sequence>MNARSLFLSFFMLALALLIPPVASAQSSNTCGSANDGCSEGRAYNQCIAAVAYTMTLSVGSVVYDNCTKTGTFQFSCGVRPKDSTANMCRNANGGSQSTFVFTRSCIALEALPPGLIIFSGFDKSEICAGGCKFKRGDAPSDNYDIEGFASTIGTVGGWTPTGAVCKDDEPPPKPDQQCVPASAGQTMCVKPNGEKCATASNGKTFCWGKGDTGDKKDGNQYGTNGDGAPKPPAPDPKPADNSDWKPPTNCTTVSERSGNGYTGRTHVICTGTSTGTPNPSTCNPSTDSNCRRPSDNNTGCDPKTDPKQCQGGTASGGQGCDSPPSCSGDPIGCAILGQGWRQRCSPNGNKASGGECLASGAVAEFTCSGDEILCKSARTALEQKCRARKADDDLASDAGNGIDDGEEPDGVFIEEGDGPSFNQGLVNVGGGTLIPPISIMGHTWTLPPEFYTLLSVIRLFVIAMCSVYAMKVVFS</sequence>
<evidence type="ECO:0000256" key="1">
    <source>
        <dbReference type="SAM" id="MobiDB-lite"/>
    </source>
</evidence>
<dbReference type="RefSeq" id="WP_386825444.1">
    <property type="nucleotide sequence ID" value="NZ_JBHTIF010000004.1"/>
</dbReference>
<dbReference type="EMBL" id="JBHTIF010000004">
    <property type="protein sequence ID" value="MFD0727049.1"/>
    <property type="molecule type" value="Genomic_DNA"/>
</dbReference>
<dbReference type="Proteomes" id="UP001597110">
    <property type="component" value="Unassembled WGS sequence"/>
</dbReference>
<keyword evidence="2" id="KW-0812">Transmembrane</keyword>
<feature type="transmembrane region" description="Helical" evidence="2">
    <location>
        <begin position="451"/>
        <end position="471"/>
    </location>
</feature>